<evidence type="ECO:0000256" key="7">
    <source>
        <dbReference type="ARBA" id="ARBA00023065"/>
    </source>
</evidence>
<comment type="subcellular location">
    <subcellularLocation>
        <location evidence="1 11">Cell outer membrane</location>
        <topology evidence="1 11">Multi-pass membrane protein</topology>
    </subcellularLocation>
</comment>
<dbReference type="InterPro" id="IPR000531">
    <property type="entry name" value="Beta-barrel_TonB"/>
</dbReference>
<evidence type="ECO:0000313" key="16">
    <source>
        <dbReference type="EMBL" id="AWL13232.1"/>
    </source>
</evidence>
<keyword evidence="5 11" id="KW-0812">Transmembrane</keyword>
<dbReference type="PROSITE" id="PS52016">
    <property type="entry name" value="TONB_DEPENDENT_REC_3"/>
    <property type="match status" value="1"/>
</dbReference>
<evidence type="ECO:0000256" key="4">
    <source>
        <dbReference type="ARBA" id="ARBA00022496"/>
    </source>
</evidence>
<dbReference type="OrthoDB" id="127311at2"/>
<evidence type="ECO:0000256" key="6">
    <source>
        <dbReference type="ARBA" id="ARBA00023004"/>
    </source>
</evidence>
<dbReference type="EMBL" id="CP029347">
    <property type="protein sequence ID" value="AWL13232.1"/>
    <property type="molecule type" value="Genomic_DNA"/>
</dbReference>
<evidence type="ECO:0000256" key="5">
    <source>
        <dbReference type="ARBA" id="ARBA00022692"/>
    </source>
</evidence>
<keyword evidence="4" id="KW-0410">Iron transport</keyword>
<feature type="chain" id="PRO_5015671232" description="Pesticin receptor" evidence="13">
    <location>
        <begin position="28"/>
        <end position="823"/>
    </location>
</feature>
<dbReference type="Pfam" id="PF00593">
    <property type="entry name" value="TonB_dep_Rec_b-barrel"/>
    <property type="match status" value="1"/>
</dbReference>
<keyword evidence="6" id="KW-0408">Iron</keyword>
<evidence type="ECO:0000256" key="12">
    <source>
        <dbReference type="RuleBase" id="RU003357"/>
    </source>
</evidence>
<dbReference type="Proteomes" id="UP000245728">
    <property type="component" value="Chromosome"/>
</dbReference>
<evidence type="ECO:0000256" key="1">
    <source>
        <dbReference type="ARBA" id="ARBA00004571"/>
    </source>
</evidence>
<sequence>MSKNTLLKPTMVSMAIASVLSSYGAAAQEQQGQAVEKSIEKIQVTATRRSGTVQDVPLNITALNDDVIQQQNISDVSDISRWVPGLSVPEQGARSDAALIVRGLNTNDSGPGSDGGTVATYVGEIPLYVNMKLVDVERVEVLIGPQGTLYGAGTLGGAIRYLPKAPELDFTTGEVFGDVYSISESDDMSGEGGFVFNTPLIQDELALRVSLNYLNDSGFIDYNYVVREPGTSLPDPDWSDQSAVNQNLKQVADANGEETLTTRVALRWKPTDWLDATLNYFRQDQEAEGRSIVHAQSLADSNPLSDVIGEYESAYRVEEPFERTDDLYSLEVTADLGWAELVSATGYSKWERLGQRDQTDLLIRLDYSYEEFPAFTAFTREDGDQDIFTQEVRLVSQIDSNWSWIVGGYYNKDESDTSSSEFTPGFDEYAINVWGVGGNLRPDSLEYYSVGQTEVTEKALFGELTWQATDQLEFTVGTRFYEYEVYDRSAVDLPLFYTVFTGRAPDSLVLDYEVNTAEDDGNLLKFNTNYKFSDDVMGYLTVSEGFRIGGSNGVAACPDNVDQLPNQIVCALPNEVNYVADTTTNYELGFKSSWMRNKFHFNAALFNVDWEDAQVGGATVNGQQPITANAGGANSKGVEISTRAVLSDSLTAYATYAYTKAELTEDAPFLFDIVGDPGSAIQDFYDGKDGDRLPGSPETQFSFGATYTTEVFDDLLLDVNYGLTYQSDVITKVGQRADGERLPGYALSNLSAKISDVDWAVTFYIDNMFDKYAFSATRRDRGDIGLARFPEMNTNGTSLQRNYGHYLITPRTMGVRFKYNFEM</sequence>
<evidence type="ECO:0000256" key="8">
    <source>
        <dbReference type="ARBA" id="ARBA00023077"/>
    </source>
</evidence>
<keyword evidence="9 11" id="KW-0472">Membrane</keyword>
<name>A0A2S2E6T7_9ALTE</name>
<keyword evidence="17" id="KW-1185">Reference proteome</keyword>
<gene>
    <name evidence="16" type="ORF">HMF8227_02783</name>
</gene>
<keyword evidence="13" id="KW-0732">Signal</keyword>
<accession>A0A2S2E6T7</accession>
<evidence type="ECO:0000256" key="13">
    <source>
        <dbReference type="SAM" id="SignalP"/>
    </source>
</evidence>
<dbReference type="RefSeq" id="WP_109340743.1">
    <property type="nucleotide sequence ID" value="NZ_CP029347.1"/>
</dbReference>
<dbReference type="Pfam" id="PF07715">
    <property type="entry name" value="Plug"/>
    <property type="match status" value="1"/>
</dbReference>
<dbReference type="InterPro" id="IPR012910">
    <property type="entry name" value="Plug_dom"/>
</dbReference>
<evidence type="ECO:0000259" key="15">
    <source>
        <dbReference type="Pfam" id="PF07715"/>
    </source>
</evidence>
<dbReference type="InterPro" id="IPR039426">
    <property type="entry name" value="TonB-dep_rcpt-like"/>
</dbReference>
<dbReference type="AlphaFoldDB" id="A0A2S2E6T7"/>
<protein>
    <recommendedName>
        <fullName evidence="18">Pesticin receptor</fullName>
    </recommendedName>
</protein>
<dbReference type="GO" id="GO:0009279">
    <property type="term" value="C:cell outer membrane"/>
    <property type="evidence" value="ECO:0007669"/>
    <property type="project" value="UniProtKB-SubCell"/>
</dbReference>
<evidence type="ECO:0000256" key="10">
    <source>
        <dbReference type="ARBA" id="ARBA00023237"/>
    </source>
</evidence>
<keyword evidence="3 11" id="KW-1134">Transmembrane beta strand</keyword>
<keyword evidence="8 12" id="KW-0798">TonB box</keyword>
<dbReference type="PANTHER" id="PTHR32552:SF81">
    <property type="entry name" value="TONB-DEPENDENT OUTER MEMBRANE RECEPTOR"/>
    <property type="match status" value="1"/>
</dbReference>
<evidence type="ECO:0008006" key="18">
    <source>
        <dbReference type="Google" id="ProtNLM"/>
    </source>
</evidence>
<dbReference type="InterPro" id="IPR036942">
    <property type="entry name" value="Beta-barrel_TonB_sf"/>
</dbReference>
<evidence type="ECO:0000256" key="11">
    <source>
        <dbReference type="PROSITE-ProRule" id="PRU01360"/>
    </source>
</evidence>
<evidence type="ECO:0000256" key="9">
    <source>
        <dbReference type="ARBA" id="ARBA00023136"/>
    </source>
</evidence>
<evidence type="ECO:0000313" key="17">
    <source>
        <dbReference type="Proteomes" id="UP000245728"/>
    </source>
</evidence>
<reference evidence="16 17" key="1">
    <citation type="submission" date="2018-05" db="EMBL/GenBank/DDBJ databases">
        <title>Salinimonas sp. HMF8227 Genome sequencing and assembly.</title>
        <authorList>
            <person name="Kang H."/>
            <person name="Kang J."/>
            <person name="Cha I."/>
            <person name="Kim H."/>
            <person name="Joh K."/>
        </authorList>
    </citation>
    <scope>NUCLEOTIDE SEQUENCE [LARGE SCALE GENOMIC DNA]</scope>
    <source>
        <strain evidence="16 17">HMF8227</strain>
    </source>
</reference>
<keyword evidence="10 11" id="KW-0998">Cell outer membrane</keyword>
<dbReference type="KEGG" id="salh:HMF8227_02783"/>
<dbReference type="GO" id="GO:0006826">
    <property type="term" value="P:iron ion transport"/>
    <property type="evidence" value="ECO:0007669"/>
    <property type="project" value="UniProtKB-KW"/>
</dbReference>
<comment type="similarity">
    <text evidence="11 12">Belongs to the TonB-dependent receptor family.</text>
</comment>
<feature type="signal peptide" evidence="13">
    <location>
        <begin position="1"/>
        <end position="27"/>
    </location>
</feature>
<dbReference type="PANTHER" id="PTHR32552">
    <property type="entry name" value="FERRICHROME IRON RECEPTOR-RELATED"/>
    <property type="match status" value="1"/>
</dbReference>
<dbReference type="Gene3D" id="2.40.170.20">
    <property type="entry name" value="TonB-dependent receptor, beta-barrel domain"/>
    <property type="match status" value="1"/>
</dbReference>
<feature type="domain" description="TonB-dependent receptor plug" evidence="15">
    <location>
        <begin position="53"/>
        <end position="158"/>
    </location>
</feature>
<feature type="domain" description="TonB-dependent receptor-like beta-barrel" evidence="14">
    <location>
        <begin position="328"/>
        <end position="767"/>
    </location>
</feature>
<keyword evidence="2 11" id="KW-0813">Transport</keyword>
<evidence type="ECO:0000256" key="3">
    <source>
        <dbReference type="ARBA" id="ARBA00022452"/>
    </source>
</evidence>
<organism evidence="16 17">
    <name type="scientific">Saliniradius amylolyticus</name>
    <dbReference type="NCBI Taxonomy" id="2183582"/>
    <lineage>
        <taxon>Bacteria</taxon>
        <taxon>Pseudomonadati</taxon>
        <taxon>Pseudomonadota</taxon>
        <taxon>Gammaproteobacteria</taxon>
        <taxon>Alteromonadales</taxon>
        <taxon>Alteromonadaceae</taxon>
        <taxon>Saliniradius</taxon>
    </lineage>
</organism>
<proteinExistence type="inferred from homology"/>
<evidence type="ECO:0000259" key="14">
    <source>
        <dbReference type="Pfam" id="PF00593"/>
    </source>
</evidence>
<evidence type="ECO:0000256" key="2">
    <source>
        <dbReference type="ARBA" id="ARBA00022448"/>
    </source>
</evidence>
<dbReference type="SUPFAM" id="SSF56935">
    <property type="entry name" value="Porins"/>
    <property type="match status" value="1"/>
</dbReference>
<keyword evidence="7" id="KW-0406">Ion transport</keyword>